<dbReference type="AlphaFoldDB" id="A0A2W4T6D5"/>
<dbReference type="Pfam" id="PF03739">
    <property type="entry name" value="LptF_LptG"/>
    <property type="match status" value="1"/>
</dbReference>
<dbReference type="Proteomes" id="UP000249396">
    <property type="component" value="Unassembled WGS sequence"/>
</dbReference>
<dbReference type="PANTHER" id="PTHR33529">
    <property type="entry name" value="SLR0882 PROTEIN-RELATED"/>
    <property type="match status" value="1"/>
</dbReference>
<feature type="transmembrane region" description="Helical" evidence="9">
    <location>
        <begin position="332"/>
        <end position="351"/>
    </location>
</feature>
<comment type="caution">
    <text evidence="10">The sequence shown here is derived from an EMBL/GenBank/DDBJ whole genome shotgun (WGS) entry which is preliminary data.</text>
</comment>
<evidence type="ECO:0000313" key="10">
    <source>
        <dbReference type="EMBL" id="PZN82890.1"/>
    </source>
</evidence>
<dbReference type="InterPro" id="IPR005495">
    <property type="entry name" value="LptG/LptF_permease"/>
</dbReference>
<keyword evidence="7 9" id="KW-0472">Membrane</keyword>
<keyword evidence="5 9" id="KW-0812">Transmembrane</keyword>
<comment type="function">
    <text evidence="1">Part of the ABC transporter complex LptBFG involved in the translocation of lipopolysaccharide (LPS) from the inner membrane to the outer membrane.</text>
</comment>
<dbReference type="GO" id="GO:0055085">
    <property type="term" value="P:transmembrane transport"/>
    <property type="evidence" value="ECO:0007669"/>
    <property type="project" value="InterPro"/>
</dbReference>
<feature type="transmembrane region" description="Helical" evidence="9">
    <location>
        <begin position="64"/>
        <end position="81"/>
    </location>
</feature>
<feature type="transmembrane region" description="Helical" evidence="9">
    <location>
        <begin position="12"/>
        <end position="32"/>
    </location>
</feature>
<evidence type="ECO:0000256" key="6">
    <source>
        <dbReference type="ARBA" id="ARBA00022989"/>
    </source>
</evidence>
<name>A0A2W4T6D5_9GAMM</name>
<evidence type="ECO:0000256" key="2">
    <source>
        <dbReference type="ARBA" id="ARBA00004651"/>
    </source>
</evidence>
<gene>
    <name evidence="10" type="primary">lptG</name>
    <name evidence="10" type="ORF">DM484_05625</name>
</gene>
<evidence type="ECO:0000256" key="1">
    <source>
        <dbReference type="ARBA" id="ARBA00002265"/>
    </source>
</evidence>
<keyword evidence="4" id="KW-1003">Cell membrane</keyword>
<dbReference type="GO" id="GO:0015920">
    <property type="term" value="P:lipopolysaccharide transport"/>
    <property type="evidence" value="ECO:0007669"/>
    <property type="project" value="TreeGrafter"/>
</dbReference>
<evidence type="ECO:0000256" key="3">
    <source>
        <dbReference type="ARBA" id="ARBA00007725"/>
    </source>
</evidence>
<evidence type="ECO:0000313" key="11">
    <source>
        <dbReference type="Proteomes" id="UP000249396"/>
    </source>
</evidence>
<dbReference type="EMBL" id="QJPH01000199">
    <property type="protein sequence ID" value="PZN82890.1"/>
    <property type="molecule type" value="Genomic_DNA"/>
</dbReference>
<evidence type="ECO:0000256" key="7">
    <source>
        <dbReference type="ARBA" id="ARBA00023136"/>
    </source>
</evidence>
<dbReference type="GO" id="GO:0043190">
    <property type="term" value="C:ATP-binding cassette (ABC) transporter complex"/>
    <property type="evidence" value="ECO:0007669"/>
    <property type="project" value="InterPro"/>
</dbReference>
<dbReference type="PANTHER" id="PTHR33529:SF2">
    <property type="entry name" value="LIPOPOLYSACCHARIDE EXPORT SYSTEM PERMEASE PROTEIN LPTG"/>
    <property type="match status" value="1"/>
</dbReference>
<reference evidence="10 11" key="1">
    <citation type="journal article" date="2018" name="Aquat. Microb. Ecol.">
        <title>Gammaproteobacterial methanotrophs dominate.</title>
        <authorList>
            <person name="Rissanen A.J."/>
            <person name="Saarenheimo J."/>
            <person name="Tiirola M."/>
            <person name="Peura S."/>
            <person name="Aalto S.L."/>
            <person name="Karvinen A."/>
            <person name="Nykanen H."/>
        </authorList>
    </citation>
    <scope>NUCLEOTIDE SEQUENCE [LARGE SCALE GENOMIC DNA]</scope>
    <source>
        <strain evidence="10">AMbin10</strain>
    </source>
</reference>
<evidence type="ECO:0000256" key="8">
    <source>
        <dbReference type="ARBA" id="ARBA00026081"/>
    </source>
</evidence>
<feature type="transmembrane region" description="Helical" evidence="9">
    <location>
        <begin position="303"/>
        <end position="326"/>
    </location>
</feature>
<organism evidence="10 11">
    <name type="scientific">Candidatus Methylumidiphilus alinenensis</name>
    <dbReference type="NCBI Taxonomy" id="2202197"/>
    <lineage>
        <taxon>Bacteria</taxon>
        <taxon>Pseudomonadati</taxon>
        <taxon>Pseudomonadota</taxon>
        <taxon>Gammaproteobacteria</taxon>
        <taxon>Methylococcales</taxon>
        <taxon>Candidatus Methylumidiphilus</taxon>
    </lineage>
</organism>
<sequence>MKVLNNYIAREILKGSLVASLVLLSLLNFFTFTDELGDMDEGTYSIKDIFIYLSMTSPRDFYELLPSATLLGSLVTLGGLGSNRELIAMQAAGASKFRIIWAVVRGGLILAVFSSLIGEFIAPPSERAAVDFKSEATKQQVASRTKYGFWLRDGRIFINIRQIQHHDELGDISIFEFDENRRLKLETHADKAVYDGSKWRLNNIKISRIGQNGASSESKSTVDWASVLAPDLLNVFVVQPKNLSAYELWKYMEYLDNNGQKNQNVELAFWGRIVNPFVTLVMLLVAVPFVMTIRRETSVGQRIVVGVTFGLGFYLFDSIFGHFGLIYQMNPILAASFPTLMVFTFAVVAIARLR</sequence>
<evidence type="ECO:0000256" key="4">
    <source>
        <dbReference type="ARBA" id="ARBA00022475"/>
    </source>
</evidence>
<dbReference type="InterPro" id="IPR030923">
    <property type="entry name" value="LptG"/>
</dbReference>
<comment type="subunit">
    <text evidence="8">Component of the lipopolysaccharide transport and assembly complex. The LptBFG transporter is composed of two ATP-binding proteins (LptB) and two transmembrane proteins (LptF and LptG).</text>
</comment>
<dbReference type="NCBIfam" id="TIGR04408">
    <property type="entry name" value="LptG_lptG"/>
    <property type="match status" value="1"/>
</dbReference>
<feature type="transmembrane region" description="Helical" evidence="9">
    <location>
        <begin position="102"/>
        <end position="122"/>
    </location>
</feature>
<evidence type="ECO:0000256" key="9">
    <source>
        <dbReference type="SAM" id="Phobius"/>
    </source>
</evidence>
<keyword evidence="6 9" id="KW-1133">Transmembrane helix</keyword>
<evidence type="ECO:0000256" key="5">
    <source>
        <dbReference type="ARBA" id="ARBA00022692"/>
    </source>
</evidence>
<protein>
    <submittedName>
        <fullName evidence="10">LPS export ABC transporter permease LptG</fullName>
    </submittedName>
</protein>
<feature type="transmembrane region" description="Helical" evidence="9">
    <location>
        <begin position="273"/>
        <end position="291"/>
    </location>
</feature>
<proteinExistence type="inferred from homology"/>
<accession>A0A2W4T6D5</accession>
<comment type="subcellular location">
    <subcellularLocation>
        <location evidence="2">Cell membrane</location>
        <topology evidence="2">Multi-pass membrane protein</topology>
    </subcellularLocation>
</comment>
<comment type="similarity">
    <text evidence="3">Belongs to the LptF/LptG family.</text>
</comment>